<protein>
    <submittedName>
        <fullName evidence="2">Uncharacterized protein</fullName>
    </submittedName>
</protein>
<keyword evidence="3" id="KW-1185">Reference proteome</keyword>
<dbReference type="OrthoDB" id="109251at2157"/>
<dbReference type="AlphaFoldDB" id="A0A6B0SVU4"/>
<dbReference type="Pfam" id="PF24336">
    <property type="entry name" value="DUF7504"/>
    <property type="match status" value="1"/>
</dbReference>
<name>A0A6B0SVU4_9EURY</name>
<sequence>MEAVETGSSDEHAQPSDPRSVLLLAPVRSDERDRECHRHLASDRTPLKICNLNFRHSMGRKVTELTDWGGELSMPVSMIYARDRSDHGSDPRDQVPEGVPLTVEAVTAPSDLTSIGVSLTDVVDEASAAGAHSRICVDSLTTLLQYVELSAAIKFINVTNTLVEDADSHIHYHLDPRAHDETVVATLEQVVDEVVTVRDDGAV</sequence>
<reference evidence="2 3" key="1">
    <citation type="submission" date="2019-12" db="EMBL/GenBank/DDBJ databases">
        <title>Isolation and characterization of three novel carbon monoxide-oxidizing members of Halobacteria from salione crusts and soils.</title>
        <authorList>
            <person name="Myers M.R."/>
            <person name="King G.M."/>
        </authorList>
    </citation>
    <scope>NUCLEOTIDE SEQUENCE [LARGE SCALE GENOMIC DNA]</scope>
    <source>
        <strain evidence="2 3">WSA2</strain>
    </source>
</reference>
<gene>
    <name evidence="2" type="ORF">GRX01_05220</name>
</gene>
<organism evidence="2 3">
    <name type="scientific">Halobaculum saliterrae</name>
    <dbReference type="NCBI Taxonomy" id="2073113"/>
    <lineage>
        <taxon>Archaea</taxon>
        <taxon>Methanobacteriati</taxon>
        <taxon>Methanobacteriota</taxon>
        <taxon>Stenosarchaea group</taxon>
        <taxon>Halobacteria</taxon>
        <taxon>Halobacteriales</taxon>
        <taxon>Haloferacaceae</taxon>
        <taxon>Halobaculum</taxon>
    </lineage>
</organism>
<proteinExistence type="predicted"/>
<evidence type="ECO:0000313" key="2">
    <source>
        <dbReference type="EMBL" id="MXR40743.1"/>
    </source>
</evidence>
<dbReference type="EMBL" id="WUUS01000003">
    <property type="protein sequence ID" value="MXR40743.1"/>
    <property type="molecule type" value="Genomic_DNA"/>
</dbReference>
<evidence type="ECO:0000256" key="1">
    <source>
        <dbReference type="SAM" id="MobiDB-lite"/>
    </source>
</evidence>
<accession>A0A6B0SVU4</accession>
<dbReference type="InterPro" id="IPR055927">
    <property type="entry name" value="DUF7504"/>
</dbReference>
<dbReference type="RefSeq" id="WP_159664178.1">
    <property type="nucleotide sequence ID" value="NZ_WUUS01000003.1"/>
</dbReference>
<evidence type="ECO:0000313" key="3">
    <source>
        <dbReference type="Proteomes" id="UP000437065"/>
    </source>
</evidence>
<feature type="region of interest" description="Disordered" evidence="1">
    <location>
        <begin position="1"/>
        <end position="21"/>
    </location>
</feature>
<dbReference type="Proteomes" id="UP000437065">
    <property type="component" value="Unassembled WGS sequence"/>
</dbReference>
<comment type="caution">
    <text evidence="2">The sequence shown here is derived from an EMBL/GenBank/DDBJ whole genome shotgun (WGS) entry which is preliminary data.</text>
</comment>